<accession>A0A0A8YH72</accession>
<sequence>MKISLDSKIWSGQLVMRRN</sequence>
<reference evidence="1" key="2">
    <citation type="journal article" date="2015" name="Data Brief">
        <title>Shoot transcriptome of the giant reed, Arundo donax.</title>
        <authorList>
            <person name="Barrero R.A."/>
            <person name="Guerrero F.D."/>
            <person name="Moolhuijzen P."/>
            <person name="Goolsby J.A."/>
            <person name="Tidwell J."/>
            <person name="Bellgard S.E."/>
            <person name="Bellgard M.I."/>
        </authorList>
    </citation>
    <scope>NUCLEOTIDE SEQUENCE</scope>
    <source>
        <tissue evidence="1">Shoot tissue taken approximately 20 cm above the soil surface</tissue>
    </source>
</reference>
<dbReference type="AlphaFoldDB" id="A0A0A8YH72"/>
<evidence type="ECO:0000313" key="1">
    <source>
        <dbReference type="EMBL" id="JAD25276.1"/>
    </source>
</evidence>
<reference evidence="1" key="1">
    <citation type="submission" date="2014-09" db="EMBL/GenBank/DDBJ databases">
        <authorList>
            <person name="Magalhaes I.L.F."/>
            <person name="Oliveira U."/>
            <person name="Santos F.R."/>
            <person name="Vidigal T.H.D.A."/>
            <person name="Brescovit A.D."/>
            <person name="Santos A.J."/>
        </authorList>
    </citation>
    <scope>NUCLEOTIDE SEQUENCE</scope>
    <source>
        <tissue evidence="1">Shoot tissue taken approximately 20 cm above the soil surface</tissue>
    </source>
</reference>
<protein>
    <submittedName>
        <fullName evidence="1">Uncharacterized protein</fullName>
    </submittedName>
</protein>
<dbReference type="EMBL" id="GBRH01272619">
    <property type="protein sequence ID" value="JAD25276.1"/>
    <property type="molecule type" value="Transcribed_RNA"/>
</dbReference>
<proteinExistence type="predicted"/>
<name>A0A0A8YH72_ARUDO</name>
<organism evidence="1">
    <name type="scientific">Arundo donax</name>
    <name type="common">Giant reed</name>
    <name type="synonym">Donax arundinaceus</name>
    <dbReference type="NCBI Taxonomy" id="35708"/>
    <lineage>
        <taxon>Eukaryota</taxon>
        <taxon>Viridiplantae</taxon>
        <taxon>Streptophyta</taxon>
        <taxon>Embryophyta</taxon>
        <taxon>Tracheophyta</taxon>
        <taxon>Spermatophyta</taxon>
        <taxon>Magnoliopsida</taxon>
        <taxon>Liliopsida</taxon>
        <taxon>Poales</taxon>
        <taxon>Poaceae</taxon>
        <taxon>PACMAD clade</taxon>
        <taxon>Arundinoideae</taxon>
        <taxon>Arundineae</taxon>
        <taxon>Arundo</taxon>
    </lineage>
</organism>